<organism evidence="2 3">
    <name type="scientific">Pelagibacter ubique</name>
    <dbReference type="NCBI Taxonomy" id="198252"/>
    <lineage>
        <taxon>Bacteria</taxon>
        <taxon>Pseudomonadati</taxon>
        <taxon>Pseudomonadota</taxon>
        <taxon>Alphaproteobacteria</taxon>
        <taxon>Candidatus Pelagibacterales</taxon>
        <taxon>Candidatus Pelagibacteraceae</taxon>
        <taxon>Candidatus Pelagibacter</taxon>
    </lineage>
</organism>
<sequence>MSNLKIYCVTDKVINFLDNTKYNIGWVGKENPPENYILSNNRNNIFSKEKYYSELTFHYWYWKNLLNVESNDWIGFCQKRRYWLKKNFLKDKIDKVNFSENLLDEVQDEWSGYNAIICDSIKINKVKKIKMIKRGFRSLIRNPKIFFNDKKQTIKFHFDMHHGYGNLSKAIEVMNDNDRDEFKNYVNTNCEYNPHIMFIAKPLIINKWFTDLFEWLFKCEKIFGFENLNGYDTQRLYAYLAERYLSFWFKKYSNFINWPWTFIDFKN</sequence>
<gene>
    <name evidence="2" type="ORF">VP91_00003280</name>
</gene>
<dbReference type="Pfam" id="PF14393">
    <property type="entry name" value="DUF4422"/>
    <property type="match status" value="1"/>
</dbReference>
<dbReference type="EMBL" id="LANA01000001">
    <property type="protein sequence ID" value="NMN67188.1"/>
    <property type="molecule type" value="Genomic_DNA"/>
</dbReference>
<proteinExistence type="predicted"/>
<protein>
    <submittedName>
        <fullName evidence="2">Uncharacterized protein DUF4422</fullName>
    </submittedName>
</protein>
<feature type="domain" description="DUF4422" evidence="1">
    <location>
        <begin position="5"/>
        <end position="251"/>
    </location>
</feature>
<evidence type="ECO:0000313" key="3">
    <source>
        <dbReference type="Proteomes" id="UP001166004"/>
    </source>
</evidence>
<name>A0ABX1T2B5_PELUQ</name>
<comment type="caution">
    <text evidence="2">The sequence shown here is derived from an EMBL/GenBank/DDBJ whole genome shotgun (WGS) entry which is preliminary data.</text>
</comment>
<accession>A0ABX1T2B5</accession>
<keyword evidence="3" id="KW-1185">Reference proteome</keyword>
<dbReference type="Proteomes" id="UP001166004">
    <property type="component" value="Unassembled WGS sequence"/>
</dbReference>
<dbReference type="RefSeq" id="WP_169035698.1">
    <property type="nucleotide sequence ID" value="NZ_LANA01000001.1"/>
</dbReference>
<evidence type="ECO:0000259" key="1">
    <source>
        <dbReference type="Pfam" id="PF14393"/>
    </source>
</evidence>
<dbReference type="InterPro" id="IPR025536">
    <property type="entry name" value="DUF4422"/>
</dbReference>
<reference evidence="2 3" key="1">
    <citation type="submission" date="2019-07" db="EMBL/GenBank/DDBJ databases">
        <title>SAR11 Genome Evolution.</title>
        <authorList>
            <person name="Giovannoni S."/>
        </authorList>
    </citation>
    <scope>NUCLEOTIDE SEQUENCE [LARGE SCALE GENOMIC DNA]</scope>
    <source>
        <strain evidence="2 3">HTCC9565</strain>
    </source>
</reference>
<evidence type="ECO:0000313" key="2">
    <source>
        <dbReference type="EMBL" id="NMN67188.1"/>
    </source>
</evidence>